<dbReference type="InterPro" id="IPR008333">
    <property type="entry name" value="Cbr1-like_FAD-bd_dom"/>
</dbReference>
<keyword evidence="4" id="KW-0408">Iron</keyword>
<dbReference type="GO" id="GO:0016491">
    <property type="term" value="F:oxidoreductase activity"/>
    <property type="evidence" value="ECO:0007669"/>
    <property type="project" value="InterPro"/>
</dbReference>
<dbReference type="InterPro" id="IPR039261">
    <property type="entry name" value="FNR_nucleotide-bd"/>
</dbReference>
<evidence type="ECO:0000313" key="8">
    <source>
        <dbReference type="Proteomes" id="UP000184334"/>
    </source>
</evidence>
<keyword evidence="8" id="KW-1185">Reference proteome</keyword>
<dbReference type="PROSITE" id="PS51085">
    <property type="entry name" value="2FE2S_FER_2"/>
    <property type="match status" value="1"/>
</dbReference>
<proteinExistence type="predicted"/>
<dbReference type="STRING" id="1122195.SAMN02745164_01378"/>
<dbReference type="PRINTS" id="PR00410">
    <property type="entry name" value="PHEHYDRXLASE"/>
</dbReference>
<reference evidence="7" key="1">
    <citation type="submission" date="2016-11" db="EMBL/GenBank/DDBJ databases">
        <authorList>
            <person name="Varghese N."/>
            <person name="Submissions S."/>
        </authorList>
    </citation>
    <scope>NUCLEOTIDE SEQUENCE [LARGE SCALE GENOMIC DNA]</scope>
    <source>
        <strain evidence="7">DSM 16785</strain>
    </source>
</reference>
<dbReference type="InterPro" id="IPR001433">
    <property type="entry name" value="OxRdtase_FAD/NAD-bd"/>
</dbReference>
<dbReference type="RefSeq" id="WP_072864826.1">
    <property type="nucleotide sequence ID" value="NZ_FQUI01000021.1"/>
</dbReference>
<dbReference type="Gene3D" id="3.40.50.80">
    <property type="entry name" value="Nucleotide-binding domain of ferredoxin-NADP reductase (FNR) module"/>
    <property type="match status" value="1"/>
</dbReference>
<keyword evidence="1" id="KW-0813">Transport</keyword>
<evidence type="ECO:0000256" key="4">
    <source>
        <dbReference type="ARBA" id="ARBA00023004"/>
    </source>
</evidence>
<dbReference type="SUPFAM" id="SSF63380">
    <property type="entry name" value="Riboflavin synthase domain-like"/>
    <property type="match status" value="1"/>
</dbReference>
<evidence type="ECO:0000313" key="7">
    <source>
        <dbReference type="EMBL" id="SHE90340.1"/>
    </source>
</evidence>
<dbReference type="AlphaFoldDB" id="A0A1M4XA28"/>
<dbReference type="SUPFAM" id="SSF52343">
    <property type="entry name" value="Ferredoxin reductase-like, C-terminal NADP-linked domain"/>
    <property type="match status" value="1"/>
</dbReference>
<evidence type="ECO:0000259" key="5">
    <source>
        <dbReference type="PROSITE" id="PS51085"/>
    </source>
</evidence>
<dbReference type="SUPFAM" id="SSF54292">
    <property type="entry name" value="2Fe-2S ferredoxin-like"/>
    <property type="match status" value="1"/>
</dbReference>
<organism evidence="7 8">
    <name type="scientific">Marinitoga hydrogenitolerans (strain DSM 16785 / JCM 12826 / AT1271)</name>
    <dbReference type="NCBI Taxonomy" id="1122195"/>
    <lineage>
        <taxon>Bacteria</taxon>
        <taxon>Thermotogati</taxon>
        <taxon>Thermotogota</taxon>
        <taxon>Thermotogae</taxon>
        <taxon>Petrotogales</taxon>
        <taxon>Petrotogaceae</taxon>
        <taxon>Marinitoga</taxon>
    </lineage>
</organism>
<dbReference type="OrthoDB" id="9796486at2"/>
<dbReference type="Pfam" id="PF00970">
    <property type="entry name" value="FAD_binding_6"/>
    <property type="match status" value="1"/>
</dbReference>
<evidence type="ECO:0000259" key="6">
    <source>
        <dbReference type="PROSITE" id="PS51384"/>
    </source>
</evidence>
<name>A0A1M4XA28_MARH1</name>
<evidence type="ECO:0000256" key="3">
    <source>
        <dbReference type="ARBA" id="ARBA00022827"/>
    </source>
</evidence>
<feature type="domain" description="2Fe-2S ferredoxin-type" evidence="5">
    <location>
        <begin position="33"/>
        <end position="125"/>
    </location>
</feature>
<keyword evidence="3" id="KW-0274">FAD</keyword>
<dbReference type="PANTHER" id="PTHR43644:SF1">
    <property type="entry name" value="NAD(P)H-FLAVIN REDUCTASE"/>
    <property type="match status" value="1"/>
</dbReference>
<dbReference type="InterPro" id="IPR012675">
    <property type="entry name" value="Beta-grasp_dom_sf"/>
</dbReference>
<dbReference type="Gene3D" id="2.40.30.10">
    <property type="entry name" value="Translation factors"/>
    <property type="match status" value="1"/>
</dbReference>
<dbReference type="InterPro" id="IPR036010">
    <property type="entry name" value="2Fe-2S_ferredoxin-like_sf"/>
</dbReference>
<dbReference type="EMBL" id="FQUI01000021">
    <property type="protein sequence ID" value="SHE90340.1"/>
    <property type="molecule type" value="Genomic_DNA"/>
</dbReference>
<dbReference type="InterPro" id="IPR001709">
    <property type="entry name" value="Flavoprot_Pyr_Nucl_cyt_Rdtase"/>
</dbReference>
<dbReference type="Pfam" id="PF00111">
    <property type="entry name" value="Fer2"/>
    <property type="match status" value="1"/>
</dbReference>
<feature type="domain" description="FAD-binding FR-type" evidence="6">
    <location>
        <begin position="128"/>
        <end position="234"/>
    </location>
</feature>
<accession>A0A1M4XA28</accession>
<dbReference type="Proteomes" id="UP000184334">
    <property type="component" value="Unassembled WGS sequence"/>
</dbReference>
<dbReference type="Pfam" id="PF00175">
    <property type="entry name" value="NAD_binding_1"/>
    <property type="match status" value="1"/>
</dbReference>
<evidence type="ECO:0000256" key="2">
    <source>
        <dbReference type="ARBA" id="ARBA00022630"/>
    </source>
</evidence>
<dbReference type="PANTHER" id="PTHR43644">
    <property type="entry name" value="NA(+)-TRANSLOCATING NADH-QUINONE REDUCTASE SUBUNIT"/>
    <property type="match status" value="1"/>
</dbReference>
<protein>
    <submittedName>
        <fullName evidence="7">Na+-transporting NADH:ubiquinone oxidoreductase subunit F</fullName>
    </submittedName>
</protein>
<dbReference type="InterPro" id="IPR017927">
    <property type="entry name" value="FAD-bd_FR_type"/>
</dbReference>
<dbReference type="PRINTS" id="PR00371">
    <property type="entry name" value="FPNCR"/>
</dbReference>
<dbReference type="GO" id="GO:0051536">
    <property type="term" value="F:iron-sulfur cluster binding"/>
    <property type="evidence" value="ECO:0007669"/>
    <property type="project" value="InterPro"/>
</dbReference>
<dbReference type="CDD" id="cd00207">
    <property type="entry name" value="fer2"/>
    <property type="match status" value="1"/>
</dbReference>
<dbReference type="PROSITE" id="PS51384">
    <property type="entry name" value="FAD_FR"/>
    <property type="match status" value="1"/>
</dbReference>
<dbReference type="InterPro" id="IPR017938">
    <property type="entry name" value="Riboflavin_synthase-like_b-brl"/>
</dbReference>
<dbReference type="InterPro" id="IPR001041">
    <property type="entry name" value="2Fe-2S_ferredoxin-type"/>
</dbReference>
<evidence type="ECO:0000256" key="1">
    <source>
        <dbReference type="ARBA" id="ARBA00022448"/>
    </source>
</evidence>
<dbReference type="Gene3D" id="3.10.20.30">
    <property type="match status" value="1"/>
</dbReference>
<gene>
    <name evidence="7" type="ORF">SAMN02745164_01378</name>
</gene>
<keyword evidence="2" id="KW-0285">Flavoprotein</keyword>
<sequence>MSNIILAPLVVSIISSVLAAIIAIVDGIVNNYGEVKININGKKDITVKGGASLLTTLSETGIFVPSACGGRGSCGACKVKVLSDVGPHLPTETPLLTPEEMKENVRLSCQVKVKKDIEIWLPEELFNVKKYKTRIEAIKDVTHDIKEVKFKLLEPTEINFKAGQYMQIVIPPYEKIKESTQRAYSISSLPSQKDSFELLIRLVPGGIATTYVHNYLKEGDIIEVIGPFGDFYLRDTDADVIGVAGGSGMAPLKSIIFDMYEKGITNRNVWYFFGARSLRDLYYVEMFKELEKKWPNFHFIPALSEPLPEDNWEGETGFITDVLDKYIKEKMDPNTPKEGYLCGSPGMIGACVKIMTNNGISEDKIYYDKFA</sequence>
<comment type="caution">
    <text evidence="7">The sequence shown here is derived from an EMBL/GenBank/DDBJ whole genome shotgun (WGS) entry which is preliminary data.</text>
</comment>